<evidence type="ECO:0000259" key="3">
    <source>
        <dbReference type="Pfam" id="PF18579"/>
    </source>
</evidence>
<feature type="region of interest" description="Disordered" evidence="1">
    <location>
        <begin position="79"/>
        <end position="157"/>
    </location>
</feature>
<reference evidence="4 5" key="1">
    <citation type="submission" date="2024-09" db="EMBL/GenBank/DDBJ databases">
        <title>Chromosome-scale assembly of Riccia fluitans.</title>
        <authorList>
            <person name="Paukszto L."/>
            <person name="Sawicki J."/>
            <person name="Karawczyk K."/>
            <person name="Piernik-Szablinska J."/>
            <person name="Szczecinska M."/>
            <person name="Mazdziarz M."/>
        </authorList>
    </citation>
    <scope>NUCLEOTIDE SEQUENCE [LARGE SCALE GENOMIC DNA]</scope>
    <source>
        <strain evidence="4">Rf_01</strain>
        <tissue evidence="4">Aerial parts of the thallus</tissue>
    </source>
</reference>
<feature type="domain" description="Rubisco accumulation factor 1 helix turn helix" evidence="3">
    <location>
        <begin position="158"/>
        <end position="216"/>
    </location>
</feature>
<evidence type="ECO:0000259" key="2">
    <source>
        <dbReference type="Pfam" id="PF18578"/>
    </source>
</evidence>
<evidence type="ECO:0000256" key="1">
    <source>
        <dbReference type="SAM" id="MobiDB-lite"/>
    </source>
</evidence>
<dbReference type="PANTHER" id="PTHR35299">
    <property type="entry name" value="RUBISCO ACCUMULATION FACTOR 1"/>
    <property type="match status" value="1"/>
</dbReference>
<dbReference type="InterPro" id="IPR041358">
    <property type="entry name" value="Raf1_N"/>
</dbReference>
<name>A0ABD1ZT24_9MARC</name>
<dbReference type="Pfam" id="PF18578">
    <property type="entry name" value="Raf1_N"/>
    <property type="match status" value="1"/>
</dbReference>
<feature type="compositionally biased region" description="Polar residues" evidence="1">
    <location>
        <begin position="107"/>
        <end position="126"/>
    </location>
</feature>
<dbReference type="InterPro" id="IPR040781">
    <property type="entry name" value="Raf1_HTH"/>
</dbReference>
<protein>
    <submittedName>
        <fullName evidence="4">Uncharacterized protein</fullName>
    </submittedName>
</protein>
<dbReference type="Pfam" id="PF18579">
    <property type="entry name" value="Raf1_HTH"/>
    <property type="match status" value="1"/>
</dbReference>
<evidence type="ECO:0000313" key="5">
    <source>
        <dbReference type="Proteomes" id="UP001605036"/>
    </source>
</evidence>
<dbReference type="InterPro" id="IPR037494">
    <property type="entry name" value="RAF1"/>
</dbReference>
<dbReference type="PANTHER" id="PTHR35299:SF6">
    <property type="entry name" value="RUBISCO ACCUMULATION FACTOR 1"/>
    <property type="match status" value="1"/>
</dbReference>
<dbReference type="Proteomes" id="UP001605036">
    <property type="component" value="Unassembled WGS sequence"/>
</dbReference>
<dbReference type="AlphaFoldDB" id="A0ABD1ZT24"/>
<evidence type="ECO:0000313" key="4">
    <source>
        <dbReference type="EMBL" id="KAL2654156.1"/>
    </source>
</evidence>
<proteinExistence type="predicted"/>
<sequence length="333" mass="36487">MDAGLLCSCHSSTQLISSGFQFSGQSRASSEPSSSSSSCASQLCGRVSSRKSAGHRFSMYPKKVSSSSVDIRCQGDWSHFKLPNQSKQSGEASKKPESGGVNRLPGFSSSTPGSWDSTPFRRNQVSPPGLGQFRPPPSSWVPDAEESEEERNQKEAKKAELLEKLSRGLGSWQEKAGDIKKLQQLGVTSEELYEFTFVAVPRQTALVVAHQVYESVAESGASAETLDWFDEESVEILYALRTLSARQRKTAADFVVKNSLNADEAQELAKAIKDHERRPQGREGFTTAAGDCLAFMYHRAAAESTDAEVRSAFVERGRRVAETDSAKQRFEKV</sequence>
<dbReference type="EMBL" id="JBHFFA010000001">
    <property type="protein sequence ID" value="KAL2654156.1"/>
    <property type="molecule type" value="Genomic_DNA"/>
</dbReference>
<comment type="caution">
    <text evidence="4">The sequence shown here is derived from an EMBL/GenBank/DDBJ whole genome shotgun (WGS) entry which is preliminary data.</text>
</comment>
<gene>
    <name evidence="4" type="ORF">R1flu_022284</name>
</gene>
<accession>A0ABD1ZT24</accession>
<keyword evidence="5" id="KW-1185">Reference proteome</keyword>
<organism evidence="4 5">
    <name type="scientific">Riccia fluitans</name>
    <dbReference type="NCBI Taxonomy" id="41844"/>
    <lineage>
        <taxon>Eukaryota</taxon>
        <taxon>Viridiplantae</taxon>
        <taxon>Streptophyta</taxon>
        <taxon>Embryophyta</taxon>
        <taxon>Marchantiophyta</taxon>
        <taxon>Marchantiopsida</taxon>
        <taxon>Marchantiidae</taxon>
        <taxon>Marchantiales</taxon>
        <taxon>Ricciaceae</taxon>
        <taxon>Riccia</taxon>
    </lineage>
</organism>
<feature type="domain" description="Rubisco accumulation factor 1 alpha-helical" evidence="2">
    <location>
        <begin position="229"/>
        <end position="332"/>
    </location>
</feature>